<feature type="domain" description="Aminoacyl-tRNA synthetase class II (G/ P/ S/T)" evidence="5">
    <location>
        <begin position="6"/>
        <end position="74"/>
    </location>
</feature>
<dbReference type="Gene3D" id="3.40.50.1000">
    <property type="entry name" value="HAD superfamily/HAD-like"/>
    <property type="match status" value="2"/>
</dbReference>
<dbReference type="Proteomes" id="UP000682733">
    <property type="component" value="Unassembled WGS sequence"/>
</dbReference>
<dbReference type="PRINTS" id="PR01047">
    <property type="entry name" value="TRNASYNTHTHR"/>
</dbReference>
<keyword evidence="3" id="KW-0648">Protein biosynthesis</keyword>
<gene>
    <name evidence="7" type="ORF">OVA965_LOCUS8</name>
    <name evidence="8" type="ORF">TMI583_LOCUS8</name>
</gene>
<keyword evidence="2" id="KW-0479">Metal-binding</keyword>
<dbReference type="GO" id="GO:0046872">
    <property type="term" value="F:metal ion binding"/>
    <property type="evidence" value="ECO:0007669"/>
    <property type="project" value="UniProtKB-KW"/>
</dbReference>
<dbReference type="InterPro" id="IPR045864">
    <property type="entry name" value="aa-tRNA-synth_II/BPL/LPL"/>
</dbReference>
<reference evidence="7" key="1">
    <citation type="submission" date="2021-02" db="EMBL/GenBank/DDBJ databases">
        <authorList>
            <person name="Nowell W R."/>
        </authorList>
    </citation>
    <scope>NUCLEOTIDE SEQUENCE</scope>
</reference>
<evidence type="ECO:0000313" key="9">
    <source>
        <dbReference type="Proteomes" id="UP000677228"/>
    </source>
</evidence>
<evidence type="ECO:0000259" key="5">
    <source>
        <dbReference type="Pfam" id="PF00587"/>
    </source>
</evidence>
<dbReference type="Pfam" id="PF00587">
    <property type="entry name" value="tRNA-synt_2b"/>
    <property type="match status" value="1"/>
</dbReference>
<dbReference type="Pfam" id="PF03129">
    <property type="entry name" value="HGTP_anticodon"/>
    <property type="match status" value="1"/>
</dbReference>
<comment type="caution">
    <text evidence="7">The sequence shown here is derived from an EMBL/GenBank/DDBJ whole genome shotgun (WGS) entry which is preliminary data.</text>
</comment>
<evidence type="ECO:0000313" key="8">
    <source>
        <dbReference type="EMBL" id="CAF3491692.1"/>
    </source>
</evidence>
<dbReference type="InterPro" id="IPR004154">
    <property type="entry name" value="Anticodon-bd"/>
</dbReference>
<comment type="similarity">
    <text evidence="1">Belongs to the class-II aminoacyl-tRNA synthetase family.</text>
</comment>
<dbReference type="Gene3D" id="3.30.930.10">
    <property type="entry name" value="Bira Bifunctional Protein, Domain 2"/>
    <property type="match status" value="1"/>
</dbReference>
<dbReference type="InterPro" id="IPR002314">
    <property type="entry name" value="aa-tRNA-synt_IIb"/>
</dbReference>
<dbReference type="SUPFAM" id="SSF52954">
    <property type="entry name" value="Class II aaRS ABD-related"/>
    <property type="match status" value="1"/>
</dbReference>
<name>A0A8S2CJU3_9BILA</name>
<dbReference type="InterPro" id="IPR036412">
    <property type="entry name" value="HAD-like_sf"/>
</dbReference>
<dbReference type="InterPro" id="IPR002320">
    <property type="entry name" value="Thr-tRNA-ligase_IIa"/>
</dbReference>
<dbReference type="SUPFAM" id="SSF56784">
    <property type="entry name" value="HAD-like"/>
    <property type="match status" value="1"/>
</dbReference>
<evidence type="ECO:0000259" key="6">
    <source>
        <dbReference type="Pfam" id="PF03129"/>
    </source>
</evidence>
<dbReference type="PANTHER" id="PTHR11451:SF56">
    <property type="entry name" value="THREONINE--TRNA LIGASE 1"/>
    <property type="match status" value="1"/>
</dbReference>
<sequence>MIGEAAFYGPKIDFQYLSVLGHEITLSTVQLDFLLPERFELEYKAADGSLQRPVMIHVGVASTLERLVATLLEQTKGVLLTWLAPIQAILVPVNPEFHLSAVKLLAKNLKNRGIRVEIDDRDERLSRRIRDAHFAKAPFVLVVGDEEVKNSSLITYLNYVWAPILAMTRTLAFDLDGTLTNSNHEIPLATAAFLSTYTKKQPIYIITGRSLQEVKYHVQKARIRQGFVLCYGGGMMYSIEQNRTIETLPLPPPIVDALIHVGGVNGMGMIAIKSRRNEGFNPAQATSEHEPAPEERITEIREVIARRYRVHVFSTESNDIVITQEGTRKYPRLVKVLQQHGIDPLNVIYFGDGIVDIESLRGFGYGVAMGNGLTSVKEAAKEVTLSNDEEGVLY</sequence>
<evidence type="ECO:0000313" key="7">
    <source>
        <dbReference type="EMBL" id="CAF0720648.1"/>
    </source>
</evidence>
<dbReference type="SUPFAM" id="SSF55681">
    <property type="entry name" value="Class II aaRS and biotin synthetases"/>
    <property type="match status" value="1"/>
</dbReference>
<feature type="domain" description="Anticodon-binding" evidence="6">
    <location>
        <begin position="87"/>
        <end position="151"/>
    </location>
</feature>
<dbReference type="GO" id="GO:0005524">
    <property type="term" value="F:ATP binding"/>
    <property type="evidence" value="ECO:0007669"/>
    <property type="project" value="InterPro"/>
</dbReference>
<dbReference type="EMBL" id="CAJOBA010000001">
    <property type="protein sequence ID" value="CAF3491692.1"/>
    <property type="molecule type" value="Genomic_DNA"/>
</dbReference>
<proteinExistence type="inferred from homology"/>
<organism evidence="7 9">
    <name type="scientific">Didymodactylos carnosus</name>
    <dbReference type="NCBI Taxonomy" id="1234261"/>
    <lineage>
        <taxon>Eukaryota</taxon>
        <taxon>Metazoa</taxon>
        <taxon>Spiralia</taxon>
        <taxon>Gnathifera</taxon>
        <taxon>Rotifera</taxon>
        <taxon>Eurotatoria</taxon>
        <taxon>Bdelloidea</taxon>
        <taxon>Philodinida</taxon>
        <taxon>Philodinidae</taxon>
        <taxon>Didymodactylos</taxon>
    </lineage>
</organism>
<dbReference type="AlphaFoldDB" id="A0A8S2CJU3"/>
<evidence type="ECO:0000256" key="1">
    <source>
        <dbReference type="ARBA" id="ARBA00008226"/>
    </source>
</evidence>
<dbReference type="Proteomes" id="UP000677228">
    <property type="component" value="Unassembled WGS sequence"/>
</dbReference>
<evidence type="ECO:0000256" key="2">
    <source>
        <dbReference type="ARBA" id="ARBA00022723"/>
    </source>
</evidence>
<dbReference type="PANTHER" id="PTHR11451">
    <property type="entry name" value="THREONINE-TRNA LIGASE"/>
    <property type="match status" value="1"/>
</dbReference>
<dbReference type="EMBL" id="CAJNOK010000001">
    <property type="protein sequence ID" value="CAF0720648.1"/>
    <property type="molecule type" value="Genomic_DNA"/>
</dbReference>
<dbReference type="GO" id="GO:0005737">
    <property type="term" value="C:cytoplasm"/>
    <property type="evidence" value="ECO:0007669"/>
    <property type="project" value="InterPro"/>
</dbReference>
<dbReference type="Pfam" id="PF08282">
    <property type="entry name" value="Hydrolase_3"/>
    <property type="match status" value="2"/>
</dbReference>
<protein>
    <recommendedName>
        <fullName evidence="4">Threonyl-tRNA synthetase</fullName>
    </recommendedName>
</protein>
<dbReference type="GO" id="GO:0006435">
    <property type="term" value="P:threonyl-tRNA aminoacylation"/>
    <property type="evidence" value="ECO:0007669"/>
    <property type="project" value="InterPro"/>
</dbReference>
<evidence type="ECO:0000256" key="4">
    <source>
        <dbReference type="ARBA" id="ARBA00031900"/>
    </source>
</evidence>
<dbReference type="GO" id="GO:0004829">
    <property type="term" value="F:threonine-tRNA ligase activity"/>
    <property type="evidence" value="ECO:0007669"/>
    <property type="project" value="InterPro"/>
</dbReference>
<dbReference type="InterPro" id="IPR023214">
    <property type="entry name" value="HAD_sf"/>
</dbReference>
<dbReference type="Gene3D" id="3.40.50.800">
    <property type="entry name" value="Anticodon-binding domain"/>
    <property type="match status" value="1"/>
</dbReference>
<accession>A0A8S2CJU3</accession>
<dbReference type="InterPro" id="IPR036621">
    <property type="entry name" value="Anticodon-bd_dom_sf"/>
</dbReference>
<evidence type="ECO:0000256" key="3">
    <source>
        <dbReference type="ARBA" id="ARBA00022917"/>
    </source>
</evidence>